<keyword evidence="3" id="KW-0560">Oxidoreductase</keyword>
<evidence type="ECO:0008006" key="7">
    <source>
        <dbReference type="Google" id="ProtNLM"/>
    </source>
</evidence>
<keyword evidence="1" id="KW-0285">Flavoprotein</keyword>
<dbReference type="Gene3D" id="3.20.20.70">
    <property type="entry name" value="Aldolase class I"/>
    <property type="match status" value="1"/>
</dbReference>
<evidence type="ECO:0000313" key="5">
    <source>
        <dbReference type="EMBL" id="KJA24201.1"/>
    </source>
</evidence>
<accession>A0A0D2P6G3</accession>
<gene>
    <name evidence="5" type="ORF">HYPSUDRAFT_38973</name>
</gene>
<dbReference type="InterPro" id="IPR004136">
    <property type="entry name" value="NMO"/>
</dbReference>
<dbReference type="PANTHER" id="PTHR32332">
    <property type="entry name" value="2-NITROPROPANE DIOXYGENASE"/>
    <property type="match status" value="1"/>
</dbReference>
<dbReference type="Pfam" id="PF03060">
    <property type="entry name" value="NMO"/>
    <property type="match status" value="2"/>
</dbReference>
<evidence type="ECO:0000313" key="6">
    <source>
        <dbReference type="Proteomes" id="UP000054270"/>
    </source>
</evidence>
<keyword evidence="4" id="KW-1133">Transmembrane helix</keyword>
<name>A0A0D2P6G3_HYPSF</name>
<dbReference type="OrthoDB" id="2349068at2759"/>
<keyword evidence="4" id="KW-0812">Transmembrane</keyword>
<dbReference type="CDD" id="cd04730">
    <property type="entry name" value="NPD_like"/>
    <property type="match status" value="1"/>
</dbReference>
<dbReference type="AlphaFoldDB" id="A0A0D2P6G3"/>
<keyword evidence="6" id="KW-1185">Reference proteome</keyword>
<feature type="transmembrane region" description="Helical" evidence="4">
    <location>
        <begin position="30"/>
        <end position="49"/>
    </location>
</feature>
<keyword evidence="2" id="KW-0288">FMN</keyword>
<evidence type="ECO:0000256" key="2">
    <source>
        <dbReference type="ARBA" id="ARBA00022643"/>
    </source>
</evidence>
<keyword evidence="4" id="KW-0472">Membrane</keyword>
<proteinExistence type="predicted"/>
<dbReference type="STRING" id="945553.A0A0D2P6G3"/>
<dbReference type="SUPFAM" id="SSF51412">
    <property type="entry name" value="Inosine monophosphate dehydrogenase (IMPDH)"/>
    <property type="match status" value="1"/>
</dbReference>
<organism evidence="5 6">
    <name type="scientific">Hypholoma sublateritium (strain FD-334 SS-4)</name>
    <dbReference type="NCBI Taxonomy" id="945553"/>
    <lineage>
        <taxon>Eukaryota</taxon>
        <taxon>Fungi</taxon>
        <taxon>Dikarya</taxon>
        <taxon>Basidiomycota</taxon>
        <taxon>Agaricomycotina</taxon>
        <taxon>Agaricomycetes</taxon>
        <taxon>Agaricomycetidae</taxon>
        <taxon>Agaricales</taxon>
        <taxon>Agaricineae</taxon>
        <taxon>Strophariaceae</taxon>
        <taxon>Hypholoma</taxon>
    </lineage>
</organism>
<dbReference type="InterPro" id="IPR013785">
    <property type="entry name" value="Aldolase_TIM"/>
</dbReference>
<dbReference type="GO" id="GO:0018580">
    <property type="term" value="F:nitronate monooxygenase activity"/>
    <property type="evidence" value="ECO:0007669"/>
    <property type="project" value="InterPro"/>
</dbReference>
<protein>
    <recommendedName>
        <fullName evidence="7">Nitronate monooxygenase domain-containing protein</fullName>
    </recommendedName>
</protein>
<sequence>MAPINTTLTKLLNIDVPIVAAPMTFAGTSILASAVTAVGAFGFLAAGFFSSAELKKQFAHVRETLKVAPGTPVPVGIGFIGWILDITEPSPDPRLVSVLDEKPAAIWLAFGVDLGKYVAQIRKYDEGREYKTVIFVIVSSVETARRAAEEWGVDVLVAQGIEAGGHGASDAPPLLTLLAAIRAALPTGPPIVAAGGITTGAQIAALLALGAAGAALGTRFLFTPECIYSPPMKAALVRAGLGSTVRTLAYDEVGRTNMWPPACDGRALRNSVMDDVEAGLGLEERLVRFDASKAAGEEDRLIVWAGVGVGLVNEITPAGDVVRALHKETVESLHAAAKLLEA</sequence>
<dbReference type="Proteomes" id="UP000054270">
    <property type="component" value="Unassembled WGS sequence"/>
</dbReference>
<evidence type="ECO:0000256" key="4">
    <source>
        <dbReference type="SAM" id="Phobius"/>
    </source>
</evidence>
<dbReference type="OMA" id="FLFTPEC"/>
<evidence type="ECO:0000256" key="1">
    <source>
        <dbReference type="ARBA" id="ARBA00022630"/>
    </source>
</evidence>
<dbReference type="PANTHER" id="PTHR32332:SF31">
    <property type="entry name" value="2-NITROPROPANE DIOXYGENASE FAMILY, PUTATIVE (AFU_ORTHOLOGUE AFUA_2G09850)-RELATED"/>
    <property type="match status" value="1"/>
</dbReference>
<evidence type="ECO:0000256" key="3">
    <source>
        <dbReference type="ARBA" id="ARBA00023002"/>
    </source>
</evidence>
<reference evidence="6" key="1">
    <citation type="submission" date="2014-04" db="EMBL/GenBank/DDBJ databases">
        <title>Evolutionary Origins and Diversification of the Mycorrhizal Mutualists.</title>
        <authorList>
            <consortium name="DOE Joint Genome Institute"/>
            <consortium name="Mycorrhizal Genomics Consortium"/>
            <person name="Kohler A."/>
            <person name="Kuo A."/>
            <person name="Nagy L.G."/>
            <person name="Floudas D."/>
            <person name="Copeland A."/>
            <person name="Barry K.W."/>
            <person name="Cichocki N."/>
            <person name="Veneault-Fourrey C."/>
            <person name="LaButti K."/>
            <person name="Lindquist E.A."/>
            <person name="Lipzen A."/>
            <person name="Lundell T."/>
            <person name="Morin E."/>
            <person name="Murat C."/>
            <person name="Riley R."/>
            <person name="Ohm R."/>
            <person name="Sun H."/>
            <person name="Tunlid A."/>
            <person name="Henrissat B."/>
            <person name="Grigoriev I.V."/>
            <person name="Hibbett D.S."/>
            <person name="Martin F."/>
        </authorList>
    </citation>
    <scope>NUCLEOTIDE SEQUENCE [LARGE SCALE GENOMIC DNA]</scope>
    <source>
        <strain evidence="6">FD-334 SS-4</strain>
    </source>
</reference>
<dbReference type="EMBL" id="KN817538">
    <property type="protein sequence ID" value="KJA24201.1"/>
    <property type="molecule type" value="Genomic_DNA"/>
</dbReference>